<accession>W7YLZ4</accession>
<dbReference type="SUPFAM" id="SSF88713">
    <property type="entry name" value="Glycoside hydrolase/deacetylase"/>
    <property type="match status" value="1"/>
</dbReference>
<dbReference type="GO" id="GO:0019213">
    <property type="term" value="F:deacetylase activity"/>
    <property type="evidence" value="ECO:0007669"/>
    <property type="project" value="TreeGrafter"/>
</dbReference>
<keyword evidence="4" id="KW-0460">Magnesium</keyword>
<keyword evidence="3" id="KW-0378">Hydrolase</keyword>
<dbReference type="InterPro" id="IPR011330">
    <property type="entry name" value="Glyco_hydro/deAcase_b/a-brl"/>
</dbReference>
<dbReference type="Proteomes" id="UP000019364">
    <property type="component" value="Unassembled WGS sequence"/>
</dbReference>
<dbReference type="InterPro" id="IPR006879">
    <property type="entry name" value="YdjC-like"/>
</dbReference>
<evidence type="ECO:0000256" key="2">
    <source>
        <dbReference type="ARBA" id="ARBA00022723"/>
    </source>
</evidence>
<evidence type="ECO:0000313" key="7">
    <source>
        <dbReference type="Proteomes" id="UP000019364"/>
    </source>
</evidence>
<comment type="caution">
    <text evidence="6">The sequence shown here is derived from an EMBL/GenBank/DDBJ whole genome shotgun (WGS) entry which is preliminary data.</text>
</comment>
<organism evidence="6 7">
    <name type="scientific">Paenibacillus pini JCM 16418</name>
    <dbReference type="NCBI Taxonomy" id="1236976"/>
    <lineage>
        <taxon>Bacteria</taxon>
        <taxon>Bacillati</taxon>
        <taxon>Bacillota</taxon>
        <taxon>Bacilli</taxon>
        <taxon>Bacillales</taxon>
        <taxon>Paenibacillaceae</taxon>
        <taxon>Paenibacillus</taxon>
    </lineage>
</organism>
<dbReference type="EMBL" id="BAVZ01000007">
    <property type="protein sequence ID" value="GAF08568.1"/>
    <property type="molecule type" value="Genomic_DNA"/>
</dbReference>
<keyword evidence="2" id="KW-0479">Metal-binding</keyword>
<keyword evidence="5" id="KW-0119">Carbohydrate metabolism</keyword>
<dbReference type="eggNOG" id="COG3394">
    <property type="taxonomic scope" value="Bacteria"/>
</dbReference>
<evidence type="ECO:0000256" key="3">
    <source>
        <dbReference type="ARBA" id="ARBA00022801"/>
    </source>
</evidence>
<dbReference type="GO" id="GO:0046872">
    <property type="term" value="F:metal ion binding"/>
    <property type="evidence" value="ECO:0007669"/>
    <property type="project" value="UniProtKB-KW"/>
</dbReference>
<dbReference type="AlphaFoldDB" id="W7YLZ4"/>
<evidence type="ECO:0000256" key="1">
    <source>
        <dbReference type="ARBA" id="ARBA00001946"/>
    </source>
</evidence>
<sequence length="300" mass="34027">MSLAQALGYTSDDKLLIINADDYGMCHSTNAGIQQLLDEKVISSATIMMPCPWAKEAVQWAVSQPHVDIGVHLTFTSEWDTYRWGPVSRIPTVSTLHSAEGYFPSDCLTFEQTAHPEHVYIEMIAQINLAQQMGIVPTHLDNHMGSLYGLESGNDYLGMVIDICAQLGLPLRMPRYSVDGLTLPTEALRRLQHRVRQADALGVVIPDYVINLPFKQQLGGTYSSFRDLVASYLHSLRPGVTEMYIHPAIVTEELKSIHSEWKQRDMDFEVFRDATIRRLIQQEHIHIITWRNLQILQKSL</sequence>
<reference evidence="6 7" key="1">
    <citation type="journal article" date="2014" name="Genome Announc.">
        <title>Draft Genome Sequence of Paenibacillus pini JCM 16418T, Isolated from the Rhizosphere of Pine Tree.</title>
        <authorList>
            <person name="Yuki M."/>
            <person name="Oshima K."/>
            <person name="Suda W."/>
            <person name="Oshida Y."/>
            <person name="Kitamura K."/>
            <person name="Iida Y."/>
            <person name="Hattori M."/>
            <person name="Ohkuma M."/>
        </authorList>
    </citation>
    <scope>NUCLEOTIDE SEQUENCE [LARGE SCALE GENOMIC DNA]</scope>
    <source>
        <strain evidence="6 7">JCM 16418</strain>
    </source>
</reference>
<dbReference type="RefSeq" id="WP_036649097.1">
    <property type="nucleotide sequence ID" value="NZ_BAVZ01000007.1"/>
</dbReference>
<comment type="cofactor">
    <cofactor evidence="1">
        <name>Mg(2+)</name>
        <dbReference type="ChEBI" id="CHEBI:18420"/>
    </cofactor>
</comment>
<evidence type="ECO:0000313" key="6">
    <source>
        <dbReference type="EMBL" id="GAF08568.1"/>
    </source>
</evidence>
<keyword evidence="6" id="KW-0808">Transferase</keyword>
<keyword evidence="7" id="KW-1185">Reference proteome</keyword>
<proteinExistence type="predicted"/>
<evidence type="ECO:0000256" key="4">
    <source>
        <dbReference type="ARBA" id="ARBA00022842"/>
    </source>
</evidence>
<dbReference type="STRING" id="1236976.JCM16418_2651"/>
<dbReference type="PANTHER" id="PTHR31609:SF1">
    <property type="entry name" value="CARBOHYDRATE DEACETYLASE"/>
    <property type="match status" value="1"/>
</dbReference>
<dbReference type="Gene3D" id="3.20.20.370">
    <property type="entry name" value="Glycoside hydrolase/deacetylase"/>
    <property type="match status" value="1"/>
</dbReference>
<protein>
    <submittedName>
        <fullName evidence="6">Cellobiose phosphotransferase system YdjC-like protein</fullName>
    </submittedName>
</protein>
<dbReference type="CDD" id="cd10802">
    <property type="entry name" value="YdjC_TTHB029_like"/>
    <property type="match status" value="1"/>
</dbReference>
<evidence type="ECO:0000256" key="5">
    <source>
        <dbReference type="ARBA" id="ARBA00023277"/>
    </source>
</evidence>
<dbReference type="GO" id="GO:0005975">
    <property type="term" value="P:carbohydrate metabolic process"/>
    <property type="evidence" value="ECO:0007669"/>
    <property type="project" value="InterPro"/>
</dbReference>
<gene>
    <name evidence="6" type="ORF">JCM16418_2651</name>
</gene>
<dbReference type="Pfam" id="PF04794">
    <property type="entry name" value="YdjC"/>
    <property type="match status" value="1"/>
</dbReference>
<name>W7YLZ4_9BACL</name>
<dbReference type="GO" id="GO:0016740">
    <property type="term" value="F:transferase activity"/>
    <property type="evidence" value="ECO:0007669"/>
    <property type="project" value="UniProtKB-KW"/>
</dbReference>
<dbReference type="GO" id="GO:0016787">
    <property type="term" value="F:hydrolase activity"/>
    <property type="evidence" value="ECO:0007669"/>
    <property type="project" value="UniProtKB-KW"/>
</dbReference>
<dbReference type="PANTHER" id="PTHR31609">
    <property type="entry name" value="YDJC DEACETYLASE FAMILY MEMBER"/>
    <property type="match status" value="1"/>
</dbReference>
<dbReference type="OrthoDB" id="9774177at2"/>